<dbReference type="SUPFAM" id="SSF53850">
    <property type="entry name" value="Periplasmic binding protein-like II"/>
    <property type="match status" value="1"/>
</dbReference>
<dbReference type="Pfam" id="PF03401">
    <property type="entry name" value="TctC"/>
    <property type="match status" value="1"/>
</dbReference>
<dbReference type="AlphaFoldDB" id="A0A7Y9LND7"/>
<dbReference type="PIRSF" id="PIRSF017082">
    <property type="entry name" value="YflP"/>
    <property type="match status" value="1"/>
</dbReference>
<dbReference type="RefSeq" id="WP_179585691.1">
    <property type="nucleotide sequence ID" value="NZ_JACBYR010000001.1"/>
</dbReference>
<comment type="similarity">
    <text evidence="1">Belongs to the UPF0065 (bug) family.</text>
</comment>
<dbReference type="PANTHER" id="PTHR42928">
    <property type="entry name" value="TRICARBOXYLATE-BINDING PROTEIN"/>
    <property type="match status" value="1"/>
</dbReference>
<protein>
    <submittedName>
        <fullName evidence="3">Tripartite-type tricarboxylate transporter receptor subunit TctC</fullName>
    </submittedName>
</protein>
<evidence type="ECO:0000256" key="1">
    <source>
        <dbReference type="ARBA" id="ARBA00006987"/>
    </source>
</evidence>
<gene>
    <name evidence="3" type="ORF">FHW18_001907</name>
</gene>
<dbReference type="Gene3D" id="3.40.190.10">
    <property type="entry name" value="Periplasmic binding protein-like II"/>
    <property type="match status" value="1"/>
</dbReference>
<dbReference type="Gene3D" id="3.40.190.150">
    <property type="entry name" value="Bordetella uptake gene, domain 1"/>
    <property type="match status" value="1"/>
</dbReference>
<feature type="signal peptide" evidence="2">
    <location>
        <begin position="1"/>
        <end position="25"/>
    </location>
</feature>
<name>A0A7Y9LND7_9BURK</name>
<keyword evidence="2" id="KW-0732">Signal</keyword>
<evidence type="ECO:0000313" key="4">
    <source>
        <dbReference type="Proteomes" id="UP000542125"/>
    </source>
</evidence>
<organism evidence="3 4">
    <name type="scientific">Pigmentiphaga litoralis</name>
    <dbReference type="NCBI Taxonomy" id="516702"/>
    <lineage>
        <taxon>Bacteria</taxon>
        <taxon>Pseudomonadati</taxon>
        <taxon>Pseudomonadota</taxon>
        <taxon>Betaproteobacteria</taxon>
        <taxon>Burkholderiales</taxon>
        <taxon>Alcaligenaceae</taxon>
        <taxon>Pigmentiphaga</taxon>
    </lineage>
</organism>
<dbReference type="Proteomes" id="UP000542125">
    <property type="component" value="Unassembled WGS sequence"/>
</dbReference>
<keyword evidence="3" id="KW-0675">Receptor</keyword>
<dbReference type="PANTHER" id="PTHR42928:SF5">
    <property type="entry name" value="BLR1237 PROTEIN"/>
    <property type="match status" value="1"/>
</dbReference>
<keyword evidence="4" id="KW-1185">Reference proteome</keyword>
<comment type="caution">
    <text evidence="3">The sequence shown here is derived from an EMBL/GenBank/DDBJ whole genome shotgun (WGS) entry which is preliminary data.</text>
</comment>
<sequence>MKLLRFRVRRTTLALVISTVAAAHALPAAAQGNTYPDKPIRMSLPYGAGGIGDLTARVVTQKVSEILGQPIVIENRPGAGGVPSFQAGMQAPADGYTLVTGGNGTAITQTLIKDLPYSIINDFTQVATMSKFALVVVVRADSPYKSLGELVAYGKANPGKLSLGTANMGSSQHLGAELFKSVAGIDAQVIPYKMSPALLTGIRSGDIDAAFEFVPPMLASIKGGTVRALAIADDKRSPALSDVPTSKESGLDGYVVTSWNGVSARAGTPPEIVEKLNKAFVAAVNSPEVAQKLRDMNSEPYALTAPQARELMVSDVAKWKTVIQRANLPIN</sequence>
<dbReference type="InterPro" id="IPR005064">
    <property type="entry name" value="BUG"/>
</dbReference>
<accession>A0A7Y9LND7</accession>
<dbReference type="InterPro" id="IPR042100">
    <property type="entry name" value="Bug_dom1"/>
</dbReference>
<dbReference type="CDD" id="cd07012">
    <property type="entry name" value="PBP2_Bug_TTT"/>
    <property type="match status" value="1"/>
</dbReference>
<evidence type="ECO:0000256" key="2">
    <source>
        <dbReference type="SAM" id="SignalP"/>
    </source>
</evidence>
<feature type="chain" id="PRO_5031552809" evidence="2">
    <location>
        <begin position="26"/>
        <end position="331"/>
    </location>
</feature>
<reference evidence="3 4" key="1">
    <citation type="submission" date="2020-07" db="EMBL/GenBank/DDBJ databases">
        <title>Genomic Encyclopedia of Type Strains, Phase IV (KMG-V): Genome sequencing to study the core and pangenomes of soil and plant-associated prokaryotes.</title>
        <authorList>
            <person name="Whitman W."/>
        </authorList>
    </citation>
    <scope>NUCLEOTIDE SEQUENCE [LARGE SCALE GENOMIC DNA]</scope>
    <source>
        <strain evidence="3 4">SAS40</strain>
    </source>
</reference>
<dbReference type="EMBL" id="JACBYR010000001">
    <property type="protein sequence ID" value="NYE82636.1"/>
    <property type="molecule type" value="Genomic_DNA"/>
</dbReference>
<evidence type="ECO:0000313" key="3">
    <source>
        <dbReference type="EMBL" id="NYE82636.1"/>
    </source>
</evidence>
<proteinExistence type="inferred from homology"/>